<dbReference type="Proteomes" id="UP001500604">
    <property type="component" value="Unassembled WGS sequence"/>
</dbReference>
<reference evidence="4" key="1">
    <citation type="journal article" date="2019" name="Int. J. Syst. Evol. Microbiol.">
        <title>The Global Catalogue of Microorganisms (GCM) 10K type strain sequencing project: providing services to taxonomists for standard genome sequencing and annotation.</title>
        <authorList>
            <consortium name="The Broad Institute Genomics Platform"/>
            <consortium name="The Broad Institute Genome Sequencing Center for Infectious Disease"/>
            <person name="Wu L."/>
            <person name="Ma J."/>
        </authorList>
    </citation>
    <scope>NUCLEOTIDE SEQUENCE [LARGE SCALE GENOMIC DNA]</scope>
    <source>
        <strain evidence="4">JCM 17805</strain>
    </source>
</reference>
<dbReference type="EMBL" id="BAABFL010000025">
    <property type="protein sequence ID" value="GAA4648119.1"/>
    <property type="molecule type" value="Genomic_DNA"/>
</dbReference>
<feature type="coiled-coil region" evidence="1">
    <location>
        <begin position="42"/>
        <end position="69"/>
    </location>
</feature>
<accession>A0ABP8UYB6</accession>
<protein>
    <submittedName>
        <fullName evidence="3">Uncharacterized protein</fullName>
    </submittedName>
</protein>
<proteinExistence type="predicted"/>
<keyword evidence="1" id="KW-0175">Coiled coil</keyword>
<feature type="compositionally biased region" description="Basic and acidic residues" evidence="2">
    <location>
        <begin position="7"/>
        <end position="22"/>
    </location>
</feature>
<comment type="caution">
    <text evidence="3">The sequence shown here is derived from an EMBL/GenBank/DDBJ whole genome shotgun (WGS) entry which is preliminary data.</text>
</comment>
<organism evidence="3 4">
    <name type="scientific">Kistimonas scapharcae</name>
    <dbReference type="NCBI Taxonomy" id="1036133"/>
    <lineage>
        <taxon>Bacteria</taxon>
        <taxon>Pseudomonadati</taxon>
        <taxon>Pseudomonadota</taxon>
        <taxon>Gammaproteobacteria</taxon>
        <taxon>Oceanospirillales</taxon>
        <taxon>Endozoicomonadaceae</taxon>
        <taxon>Kistimonas</taxon>
    </lineage>
</organism>
<keyword evidence="4" id="KW-1185">Reference proteome</keyword>
<feature type="region of interest" description="Disordered" evidence="2">
    <location>
        <begin position="1"/>
        <end position="24"/>
    </location>
</feature>
<name>A0ABP8UYB6_9GAMM</name>
<evidence type="ECO:0000256" key="1">
    <source>
        <dbReference type="SAM" id="Coils"/>
    </source>
</evidence>
<gene>
    <name evidence="3" type="ORF">GCM10023116_03830</name>
</gene>
<sequence>MSTKTTAAKETKKETPVTEKKTAPARTLLDVARDMDKLLKGSAKVDAKLDAVQKKIELLEKEKQNIVDEVGYFDERMEALKAEHDGLLAAATA</sequence>
<evidence type="ECO:0000313" key="3">
    <source>
        <dbReference type="EMBL" id="GAA4648119.1"/>
    </source>
</evidence>
<evidence type="ECO:0000256" key="2">
    <source>
        <dbReference type="SAM" id="MobiDB-lite"/>
    </source>
</evidence>
<evidence type="ECO:0000313" key="4">
    <source>
        <dbReference type="Proteomes" id="UP001500604"/>
    </source>
</evidence>
<dbReference type="RefSeq" id="WP_345193353.1">
    <property type="nucleotide sequence ID" value="NZ_BAABFL010000025.1"/>
</dbReference>